<dbReference type="InterPro" id="IPR051012">
    <property type="entry name" value="CellSynth/LPSAsmb/PSIAsmb"/>
</dbReference>
<comment type="caution">
    <text evidence="4">The sequence shown here is derived from an EMBL/GenBank/DDBJ whole genome shotgun (WGS) entry which is preliminary data.</text>
</comment>
<dbReference type="PANTHER" id="PTHR45586:SF1">
    <property type="entry name" value="LIPOPOLYSACCHARIDE ASSEMBLY PROTEIN B"/>
    <property type="match status" value="1"/>
</dbReference>
<keyword evidence="2 3" id="KW-0802">TPR repeat</keyword>
<dbReference type="InterPro" id="IPR019734">
    <property type="entry name" value="TPR_rpt"/>
</dbReference>
<feature type="repeat" description="TPR" evidence="3">
    <location>
        <begin position="14"/>
        <end position="47"/>
    </location>
</feature>
<organism evidence="4 5">
    <name type="scientific">Staphylococcus chromogenes</name>
    <name type="common">Staphylococcus hyicus subsp. chromogenes</name>
    <dbReference type="NCBI Taxonomy" id="46126"/>
    <lineage>
        <taxon>Bacteria</taxon>
        <taxon>Bacillati</taxon>
        <taxon>Bacillota</taxon>
        <taxon>Bacilli</taxon>
        <taxon>Bacillales</taxon>
        <taxon>Staphylococcaceae</taxon>
        <taxon>Staphylococcus</taxon>
    </lineage>
</organism>
<dbReference type="SUPFAM" id="SSF48452">
    <property type="entry name" value="TPR-like"/>
    <property type="match status" value="2"/>
</dbReference>
<dbReference type="Pfam" id="PF13174">
    <property type="entry name" value="TPR_6"/>
    <property type="match status" value="1"/>
</dbReference>
<evidence type="ECO:0000256" key="3">
    <source>
        <dbReference type="PROSITE-ProRule" id="PRU00339"/>
    </source>
</evidence>
<proteinExistence type="predicted"/>
<reference evidence="4 5" key="1">
    <citation type="journal article" date="2016" name="Front. Microbiol.">
        <title>Comprehensive Phylogenetic Analysis of Bovine Non-aureus Staphylococci Species Based on Whole-Genome Sequencing.</title>
        <authorList>
            <person name="Naushad S."/>
            <person name="Barkema H.W."/>
            <person name="Luby C."/>
            <person name="Condas L.A."/>
            <person name="Nobrega D.B."/>
            <person name="Carson D.A."/>
            <person name="De Buck J."/>
        </authorList>
    </citation>
    <scope>NUCLEOTIDE SEQUENCE [LARGE SCALE GENOMIC DNA]</scope>
    <source>
        <strain evidence="4 5">SNUC 505</strain>
    </source>
</reference>
<keyword evidence="1" id="KW-0677">Repeat</keyword>
<protein>
    <recommendedName>
        <fullName evidence="6">Tetratricopeptide repeat protein</fullName>
    </recommendedName>
</protein>
<dbReference type="SMART" id="SM00028">
    <property type="entry name" value="TPR"/>
    <property type="match status" value="3"/>
</dbReference>
<dbReference type="AlphaFoldDB" id="A0AAE5W7T3"/>
<evidence type="ECO:0000313" key="4">
    <source>
        <dbReference type="EMBL" id="PTG14365.1"/>
    </source>
</evidence>
<dbReference type="PANTHER" id="PTHR45586">
    <property type="entry name" value="TPR REPEAT-CONTAINING PROTEIN PA4667"/>
    <property type="match status" value="1"/>
</dbReference>
<evidence type="ECO:0000256" key="1">
    <source>
        <dbReference type="ARBA" id="ARBA00022737"/>
    </source>
</evidence>
<evidence type="ECO:0000313" key="5">
    <source>
        <dbReference type="Proteomes" id="UP000242704"/>
    </source>
</evidence>
<dbReference type="PROSITE" id="PS50005">
    <property type="entry name" value="TPR"/>
    <property type="match status" value="1"/>
</dbReference>
<gene>
    <name evidence="4" type="ORF">BU653_06165</name>
</gene>
<evidence type="ECO:0008006" key="6">
    <source>
        <dbReference type="Google" id="ProtNLM"/>
    </source>
</evidence>
<evidence type="ECO:0000256" key="2">
    <source>
        <dbReference type="ARBA" id="ARBA00022803"/>
    </source>
</evidence>
<dbReference type="Pfam" id="PF14559">
    <property type="entry name" value="TPR_19"/>
    <property type="match status" value="1"/>
</dbReference>
<dbReference type="EMBL" id="PZBZ01000027">
    <property type="protein sequence ID" value="PTG14365.1"/>
    <property type="molecule type" value="Genomic_DNA"/>
</dbReference>
<accession>A0AAE5W7T3</accession>
<dbReference type="InterPro" id="IPR011990">
    <property type="entry name" value="TPR-like_helical_dom_sf"/>
</dbReference>
<dbReference type="Gene3D" id="1.25.40.10">
    <property type="entry name" value="Tetratricopeptide repeat domain"/>
    <property type="match status" value="2"/>
</dbReference>
<sequence length="478" mass="56365">MAQRPKIIQLSDDVALYQRLADQKLRQQDYKKAQKYLDKVLALSPDNFEATQQLATCYVQLRQPKKAEALYYEAVSRGQELETCFYELSQINIDLNEANKAYLFGLRYAYLSEDEDYRDKLETMFEVTYMGEAQLELESELFVTQVIFQYLFGQGRLLEAREFILAQKDAIQKHRVIRNLLAMCYLYLNENQLAKEMFESLLEEDPSDVHALCHYTLLLYNMNDYKKYEHYVKVLNKIVPMNDEQTFKLGIVLSYLKQYEASQQLLLPLHRKGSFQTFQLFHALAFNYYYLGNKEQSEHFWELLENFSKANRGIPPWVMDSSEHHFKRYVEPLLTSDDTHERIYGLFLLHQLNGKEVLLTNDVWAILERLGDYEKLYLSYLVQDLKLHKLDFIHRGMTVLYDCAKTKDESALFLSWINYAESLLEAKVDTENVNPYIGAVTYLYFNMTNTTILKSQLSTLFDITEEMLDKALQQLLSI</sequence>
<name>A0AAE5W7T3_STACR</name>
<dbReference type="RefSeq" id="WP_107360623.1">
    <property type="nucleotide sequence ID" value="NZ_CP133242.1"/>
</dbReference>
<dbReference type="Proteomes" id="UP000242704">
    <property type="component" value="Unassembled WGS sequence"/>
</dbReference>